<keyword evidence="5" id="KW-1185">Reference proteome</keyword>
<dbReference type="GeneID" id="9837957"/>
<gene>
    <name evidence="4" type="ORF">OT_ostta15g00480</name>
</gene>
<feature type="region of interest" description="Disordered" evidence="2">
    <location>
        <begin position="323"/>
        <end position="828"/>
    </location>
</feature>
<feature type="compositionally biased region" description="Basic and acidic residues" evidence="2">
    <location>
        <begin position="430"/>
        <end position="485"/>
    </location>
</feature>
<feature type="compositionally biased region" description="Basic and acidic residues" evidence="2">
    <location>
        <begin position="502"/>
        <end position="792"/>
    </location>
</feature>
<feature type="compositionally biased region" description="Basic and acidic residues" evidence="2">
    <location>
        <begin position="400"/>
        <end position="421"/>
    </location>
</feature>
<feature type="compositionally biased region" description="Polar residues" evidence="2">
    <location>
        <begin position="1045"/>
        <end position="1089"/>
    </location>
</feature>
<feature type="region of interest" description="Disordered" evidence="2">
    <location>
        <begin position="1038"/>
        <end position="1089"/>
    </location>
</feature>
<dbReference type="Gene3D" id="1.20.120.330">
    <property type="entry name" value="Nucleotidyltransferases domain 2"/>
    <property type="match status" value="1"/>
</dbReference>
<feature type="region of interest" description="Disordered" evidence="2">
    <location>
        <begin position="1547"/>
        <end position="1567"/>
    </location>
</feature>
<proteinExistence type="predicted"/>
<feature type="compositionally biased region" description="Basic and acidic residues" evidence="2">
    <location>
        <begin position="324"/>
        <end position="348"/>
    </location>
</feature>
<name>A0A096P9S3_OSTTA</name>
<feature type="compositionally biased region" description="Low complexity" evidence="2">
    <location>
        <begin position="264"/>
        <end position="287"/>
    </location>
</feature>
<feature type="compositionally biased region" description="Basic and acidic residues" evidence="2">
    <location>
        <begin position="814"/>
        <end position="828"/>
    </location>
</feature>
<dbReference type="RefSeq" id="XP_022841101.1">
    <property type="nucleotide sequence ID" value="XM_022985639.1"/>
</dbReference>
<feature type="compositionally biased region" description="Polar residues" evidence="2">
    <location>
        <begin position="486"/>
        <end position="496"/>
    </location>
</feature>
<feature type="region of interest" description="Disordered" evidence="2">
    <location>
        <begin position="225"/>
        <end position="292"/>
    </location>
</feature>
<dbReference type="KEGG" id="ota:OT_ostta15g00480"/>
<dbReference type="Proteomes" id="UP000009170">
    <property type="component" value="Unassembled WGS sequence"/>
</dbReference>
<keyword evidence="1" id="KW-0813">Transport</keyword>
<dbReference type="STRING" id="70448.A0A096P9S3"/>
<dbReference type="OrthoDB" id="6359449at2759"/>
<reference evidence="4 5" key="2">
    <citation type="journal article" date="2014" name="BMC Genomics">
        <title>An improved genome of the model marine alga Ostreococcus tauri unfolds by assessing Illumina de novo assemblies.</title>
        <authorList>
            <person name="Blanc-Mathieu R."/>
            <person name="Verhelst B."/>
            <person name="Derelle E."/>
            <person name="Rombauts S."/>
            <person name="Bouget F.Y."/>
            <person name="Carre I."/>
            <person name="Chateau A."/>
            <person name="Eyre-Walker A."/>
            <person name="Grimsley N."/>
            <person name="Moreau H."/>
            <person name="Piegu B."/>
            <person name="Rivals E."/>
            <person name="Schackwitz W."/>
            <person name="Van de Peer Y."/>
            <person name="Piganeau G."/>
        </authorList>
    </citation>
    <scope>NUCLEOTIDE SEQUENCE [LARGE SCALE GENOMIC DNA]</scope>
    <source>
        <strain evidence="5">OTTH 0595 / CCAP 157/2 / RCC745</strain>
    </source>
</reference>
<dbReference type="EMBL" id="CAID01000015">
    <property type="protein sequence ID" value="CEG01684.1"/>
    <property type="molecule type" value="Genomic_DNA"/>
</dbReference>
<evidence type="ECO:0000313" key="4">
    <source>
        <dbReference type="EMBL" id="CEG01684.1"/>
    </source>
</evidence>
<evidence type="ECO:0000256" key="2">
    <source>
        <dbReference type="SAM" id="MobiDB-lite"/>
    </source>
</evidence>
<dbReference type="SUPFAM" id="SSF57997">
    <property type="entry name" value="Tropomyosin"/>
    <property type="match status" value="1"/>
</dbReference>
<dbReference type="Gene3D" id="1.10.287.1490">
    <property type="match status" value="1"/>
</dbReference>
<evidence type="ECO:0000313" key="5">
    <source>
        <dbReference type="Proteomes" id="UP000009170"/>
    </source>
</evidence>
<reference evidence="5" key="1">
    <citation type="journal article" date="2006" name="Proc. Natl. Acad. Sci. U.S.A.">
        <title>Genome analysis of the smallest free-living eukaryote Ostreococcus tauri unveils many unique features.</title>
        <authorList>
            <person name="Derelle E."/>
            <person name="Ferraz C."/>
            <person name="Rombauts S."/>
            <person name="Rouze P."/>
            <person name="Worden A.Z."/>
            <person name="Robbens S."/>
            <person name="Partensky F."/>
            <person name="Degroeve S."/>
            <person name="Echeynie S."/>
            <person name="Cooke R."/>
            <person name="Saeys Y."/>
            <person name="Wuyts J."/>
            <person name="Jabbari K."/>
            <person name="Bowler C."/>
            <person name="Panaud O."/>
            <person name="Piegu B."/>
            <person name="Ball S.G."/>
            <person name="Ral J.-P."/>
            <person name="Bouget F.-Y."/>
            <person name="Piganeau G."/>
            <person name="De Baets B."/>
            <person name="Picard A."/>
            <person name="Delseny M."/>
            <person name="Demaille J."/>
            <person name="Van de Peer Y."/>
            <person name="Moreau H."/>
        </authorList>
    </citation>
    <scope>NUCLEOTIDE SEQUENCE [LARGE SCALE GENOMIC DNA]</scope>
    <source>
        <strain evidence="5">OTTH 0595 / CCAP 157/2 / RCC745</strain>
    </source>
</reference>
<dbReference type="PANTHER" id="PTHR18937">
    <property type="entry name" value="STRUCTURAL MAINTENANCE OF CHROMOSOMES SMC FAMILY MEMBER"/>
    <property type="match status" value="1"/>
</dbReference>
<comment type="caution">
    <text evidence="4">The sequence shown here is derived from an EMBL/GenBank/DDBJ whole genome shotgun (WGS) entry which is preliminary data.</text>
</comment>
<evidence type="ECO:0000256" key="1">
    <source>
        <dbReference type="ARBA" id="ARBA00022927"/>
    </source>
</evidence>
<sequence length="1598" mass="178287">MARIDRAERAPLLATKTTSRDVEVGAVERESERASWKAGWSRGKALAACGAAALGLACAVGVNVASNGSEGVMLEHADLGGRQASASMASARQRTPAAQRRAQRVATRKQSRVTARAKLAAADSEKVYEESVRRKLLRRDAVIRSRGEEKIKEVKKDAETLIADIHARVEQRAKAIEKTAHHEGTASALQQAQRSIDEMRKETEKRVALIKNKTASRIKMIEEVTEKHTSSHASSESLKHSSHSHATATHAVKLGDAENPAASTEDAALAQAQTTTQTTTESPQAQAAHRRDERITALENQAADQTAKVTAVANDVKQQAAKIDNVDNKADEQADDIKKVSKDVKEQEETNEDQSDDINKVEKTTKSTQDDVDDLSSKQQDQGKKIAQNEASINQLDAQVRADDSKIKEVTDDVEKTDNKIVDVSTKQAAEVRELDDTERRLDNKIDGESKELEETQDQLKDETEKLEDTQDQLKDETKELDDTQSKLQDTTTKLAQASVKEQGDVNKLQDKIDGEDKELDETQSKLENESKELDETQDALKDESKELDETKSKFEDETGKLKDATFKQDGEIDKLEEVTEGTNKELDETQSKLESESKELDETQSKLDDESKELDATESKVDSESKELDETQSKLESESKELDETQSKLDDESKELDATESKVDSESKELDETQSKLESESKELDETQSKLDDESKELDATESKVDSESKELDETQSKLESESKELDETQSKLDDESKELDATESKVDSESKELDETQSKLESESKELDATETKLDEETNKLTDATSKHDSAINQLQQRVEEENTELDATQSKLEDETSKLKETVTDHGMQLEKLKLRDDELNDGLKDAQVKFDGETQQLGKRIDEARDELNAATSRIDDETKELKEFSSKNGGRIDEALEAISGNREAMEANREAMEANREAIKNITEIKDQVRRHADDLVDLDRRLGEEEGQVYNATAELKNLTIKFDEHADAMEEFSENMKLEREKTRELIATIDEKVGKVQESYDDFRQKIEVEMQKLEEKIAKLELSGSVDENKYPAETKQSTPTAENHYPVSTSAPANTPTAKNHYPVSTSAPANTEQTSQLSGPFFDQKFYRMRPEGLEPDFEPKMDDPAAESGGFFACNVPNQCMTGMKMFTRENRLVGLQGLCAGGARSTDLLSGFYDMFPKTSTINFNKFIESGEGSDRACTMSFGENSGSLFIRRENDYVIAMSQDGTKATRCGRDVETAASVRHQCQNPRACITGFHVKNEYGNLDGNAPKRTENDLAISVVDFVCSDGNFAVDPIKLRPDYGQVKVQPEFTVGVANTPRHDGTMRRTVTPYLRLKTNTVVSDSFLMAVKVRDITDLDVTGGWCTQQTMQASLNSPHTCKEGAKLCAKPSFLYNPAGMEYELKFGEQVFELLDPERHESSRIAIYSEDTSLPDHVKHFPMPKDREFFQFGRKYEVCVAAVERSKFKNLGASTTNGPSSKNFYNRHLDGSAQFIGLQQVGERQLQMQGGPKHFMVKAPKAPLRSRMTELECFSGECDISGSVPPIEDKVIESQSYPARPSYPASHQAKADVGELTEEQIEQREATHTLDARHKLEQLLHTGDESNQ</sequence>
<dbReference type="InterPro" id="IPR000727">
    <property type="entry name" value="T_SNARE_dom"/>
</dbReference>
<organism evidence="4 5">
    <name type="scientific">Ostreococcus tauri</name>
    <name type="common">Marine green alga</name>
    <dbReference type="NCBI Taxonomy" id="70448"/>
    <lineage>
        <taxon>Eukaryota</taxon>
        <taxon>Viridiplantae</taxon>
        <taxon>Chlorophyta</taxon>
        <taxon>Mamiellophyceae</taxon>
        <taxon>Mamiellales</taxon>
        <taxon>Bathycoccaceae</taxon>
        <taxon>Ostreococcus</taxon>
    </lineage>
</organism>
<feature type="domain" description="T-SNARE coiled-coil homology" evidence="3">
    <location>
        <begin position="285"/>
        <end position="347"/>
    </location>
</feature>
<keyword evidence="1" id="KW-0653">Protein transport</keyword>
<dbReference type="GO" id="GO:0015031">
    <property type="term" value="P:protein transport"/>
    <property type="evidence" value="ECO:0007669"/>
    <property type="project" value="UniProtKB-KW"/>
</dbReference>
<dbReference type="InParanoid" id="A0A096P9S3"/>
<protein>
    <submittedName>
        <fullName evidence="4">Target SNARE coiled-coil domain</fullName>
    </submittedName>
</protein>
<feature type="compositionally biased region" description="Basic and acidic residues" evidence="2">
    <location>
        <begin position="357"/>
        <end position="369"/>
    </location>
</feature>
<evidence type="ECO:0000259" key="3">
    <source>
        <dbReference type="PROSITE" id="PS50192"/>
    </source>
</evidence>
<accession>A0A096P9S3</accession>
<dbReference type="PROSITE" id="PS50192">
    <property type="entry name" value="T_SNARE"/>
    <property type="match status" value="1"/>
</dbReference>